<feature type="compositionally biased region" description="Basic and acidic residues" evidence="1">
    <location>
        <begin position="119"/>
        <end position="130"/>
    </location>
</feature>
<feature type="region of interest" description="Disordered" evidence="1">
    <location>
        <begin position="53"/>
        <end position="140"/>
    </location>
</feature>
<evidence type="ECO:0000313" key="2">
    <source>
        <dbReference type="EMBL" id="KAJ1177336.1"/>
    </source>
</evidence>
<proteinExistence type="predicted"/>
<keyword evidence="3" id="KW-1185">Reference proteome</keyword>
<organism evidence="2 3">
    <name type="scientific">Pleurodeles waltl</name>
    <name type="common">Iberian ribbed newt</name>
    <dbReference type="NCBI Taxonomy" id="8319"/>
    <lineage>
        <taxon>Eukaryota</taxon>
        <taxon>Metazoa</taxon>
        <taxon>Chordata</taxon>
        <taxon>Craniata</taxon>
        <taxon>Vertebrata</taxon>
        <taxon>Euteleostomi</taxon>
        <taxon>Amphibia</taxon>
        <taxon>Batrachia</taxon>
        <taxon>Caudata</taxon>
        <taxon>Salamandroidea</taxon>
        <taxon>Salamandridae</taxon>
        <taxon>Pleurodelinae</taxon>
        <taxon>Pleurodeles</taxon>
    </lineage>
</organism>
<accession>A0AAV7TM31</accession>
<dbReference type="AlphaFoldDB" id="A0AAV7TM31"/>
<evidence type="ECO:0000256" key="1">
    <source>
        <dbReference type="SAM" id="MobiDB-lite"/>
    </source>
</evidence>
<gene>
    <name evidence="2" type="ORF">NDU88_002595</name>
</gene>
<evidence type="ECO:0000313" key="3">
    <source>
        <dbReference type="Proteomes" id="UP001066276"/>
    </source>
</evidence>
<comment type="caution">
    <text evidence="2">The sequence shown here is derived from an EMBL/GenBank/DDBJ whole genome shotgun (WGS) entry which is preliminary data.</text>
</comment>
<dbReference type="EMBL" id="JANPWB010000006">
    <property type="protein sequence ID" value="KAJ1177336.1"/>
    <property type="molecule type" value="Genomic_DNA"/>
</dbReference>
<name>A0AAV7TM31_PLEWA</name>
<dbReference type="Proteomes" id="UP001066276">
    <property type="component" value="Chromosome 3_2"/>
</dbReference>
<sequence length="140" mass="14415">MNRAKVRAAEELGAVPMQHTQRGVADTEAARSILCCRSTTGGAALRVNISARGSAGNNCRGVPPSVPGTGGGGCGGGPRARGGPRRRRASLSVPFPPAPPPGFGRETDSFGPAFTEGEDGTRQRGQERTGPKPLRGPQRM</sequence>
<reference evidence="2" key="1">
    <citation type="journal article" date="2022" name="bioRxiv">
        <title>Sequencing and chromosome-scale assembly of the giantPleurodeles waltlgenome.</title>
        <authorList>
            <person name="Brown T."/>
            <person name="Elewa A."/>
            <person name="Iarovenko S."/>
            <person name="Subramanian E."/>
            <person name="Araus A.J."/>
            <person name="Petzold A."/>
            <person name="Susuki M."/>
            <person name="Suzuki K.-i.T."/>
            <person name="Hayashi T."/>
            <person name="Toyoda A."/>
            <person name="Oliveira C."/>
            <person name="Osipova E."/>
            <person name="Leigh N.D."/>
            <person name="Simon A."/>
            <person name="Yun M.H."/>
        </authorList>
    </citation>
    <scope>NUCLEOTIDE SEQUENCE</scope>
    <source>
        <strain evidence="2">20211129_DDA</strain>
        <tissue evidence="2">Liver</tissue>
    </source>
</reference>
<protein>
    <submittedName>
        <fullName evidence="2">Uncharacterized protein</fullName>
    </submittedName>
</protein>
<feature type="compositionally biased region" description="Gly residues" evidence="1">
    <location>
        <begin position="68"/>
        <end position="80"/>
    </location>
</feature>